<comment type="caution">
    <text evidence="1">The sequence shown here is derived from an EMBL/GenBank/DDBJ whole genome shotgun (WGS) entry which is preliminary data.</text>
</comment>
<organism evidence="1 2">
    <name type="scientific">Bradyrhizobium nitroreducens</name>
    <dbReference type="NCBI Taxonomy" id="709803"/>
    <lineage>
        <taxon>Bacteria</taxon>
        <taxon>Pseudomonadati</taxon>
        <taxon>Pseudomonadota</taxon>
        <taxon>Alphaproteobacteria</taxon>
        <taxon>Hyphomicrobiales</taxon>
        <taxon>Nitrobacteraceae</taxon>
        <taxon>Bradyrhizobium</taxon>
    </lineage>
</organism>
<dbReference type="EMBL" id="LFJC01000003">
    <property type="protein sequence ID" value="PIT04468.1"/>
    <property type="molecule type" value="Genomic_DNA"/>
</dbReference>
<dbReference type="AlphaFoldDB" id="A0A2M6UIR5"/>
<dbReference type="Proteomes" id="UP000228930">
    <property type="component" value="Unassembled WGS sequence"/>
</dbReference>
<reference evidence="1 2" key="1">
    <citation type="submission" date="2015-06" db="EMBL/GenBank/DDBJ databases">
        <title>Comparative genome analysis of nirS-carrying Bradyrhizobium sp. strains.</title>
        <authorList>
            <person name="Ishii S."/>
            <person name="Jang J."/>
            <person name="Nishizawa T."/>
            <person name="Senoo K."/>
        </authorList>
    </citation>
    <scope>NUCLEOTIDE SEQUENCE [LARGE SCALE GENOMIC DNA]</scope>
    <source>
        <strain evidence="1 2">TSA1</strain>
    </source>
</reference>
<gene>
    <name evidence="1" type="ORF">TSA1_29700</name>
</gene>
<keyword evidence="2" id="KW-1185">Reference proteome</keyword>
<accession>A0A2M6UIR5</accession>
<evidence type="ECO:0000313" key="1">
    <source>
        <dbReference type="EMBL" id="PIT04468.1"/>
    </source>
</evidence>
<dbReference type="RefSeq" id="WP_100179582.1">
    <property type="nucleotide sequence ID" value="NZ_LFJC01000003.1"/>
</dbReference>
<protein>
    <submittedName>
        <fullName evidence="1">Uncharacterized protein</fullName>
    </submittedName>
</protein>
<sequence>MIKITDANVAHAGGFLSALSDKSVEYMQSVLGQSFKPLSQQAVDQLERIIIHTDPHLDEYFAQLLFRACLPREKWQCDLVEQSIFSETDDLGAKHLWPSAAVLGVGSTFGGGARPLFLFDEHVSGQSKVAASCSQIVADKMLSSVPSSVRSVLDEVNTIDEFGGGHPQNLNNLVKSMHEIRFLFDSSASDGAQVRDNLTPQWKRAIVDACLVAVVFCQENRINLLDNPDLKREALISSLENYIVHSPHTDEPRFDDAVNRMRSIFGDQQRTFKQAILGTPAGKSTPQLLLISRICFACTHCWGEAIRDVIATHFWEGELQNQLHFYAVEDAVGAAVRGQKIKVSTQVGTITHNVLREIDVMAPDHRGGPLRRKRAHVWVVTITPVAGVSRIHQAIQNYLNENNHGCGFILLKSPASGTAALFKGSHIPEEMWRRLVNTITSREGDCWHVIERSDGTIAPFILNGNKTHQYVPRTGLDDKALVELVKRTVF</sequence>
<name>A0A2M6UIR5_9BRAD</name>
<evidence type="ECO:0000313" key="2">
    <source>
        <dbReference type="Proteomes" id="UP000228930"/>
    </source>
</evidence>
<proteinExistence type="predicted"/>